<sequence>MHAPTGWPAALPASCGASPALSPKPRGASRFSAPRPVTRVAQQLKHSRRSHALFSRARCRREAGGEGAASVPGADASPARSRPPASAQLRGGGRSGSEGKALGRRCLRSRGGQAPVTQQALPQAPLTAGGVGLAGKSLCRVEEAAPRRW</sequence>
<accession>L9KYS1</accession>
<dbReference type="EMBL" id="KB320581">
    <property type="protein sequence ID" value="ELW68085.1"/>
    <property type="molecule type" value="Genomic_DNA"/>
</dbReference>
<gene>
    <name evidence="2" type="ORF">TREES_T100013843</name>
</gene>
<reference evidence="3" key="1">
    <citation type="submission" date="2012-07" db="EMBL/GenBank/DDBJ databases">
        <title>Genome of the Chinese tree shrew, a rising model animal genetically related to primates.</title>
        <authorList>
            <person name="Zhang G."/>
            <person name="Fan Y."/>
            <person name="Yao Y."/>
            <person name="Huang Z."/>
        </authorList>
    </citation>
    <scope>NUCLEOTIDE SEQUENCE [LARGE SCALE GENOMIC DNA]</scope>
</reference>
<organism evidence="2 3">
    <name type="scientific">Tupaia chinensis</name>
    <name type="common">Chinese tree shrew</name>
    <name type="synonym">Tupaia belangeri chinensis</name>
    <dbReference type="NCBI Taxonomy" id="246437"/>
    <lineage>
        <taxon>Eukaryota</taxon>
        <taxon>Metazoa</taxon>
        <taxon>Chordata</taxon>
        <taxon>Craniata</taxon>
        <taxon>Vertebrata</taxon>
        <taxon>Euteleostomi</taxon>
        <taxon>Mammalia</taxon>
        <taxon>Eutheria</taxon>
        <taxon>Euarchontoglires</taxon>
        <taxon>Scandentia</taxon>
        <taxon>Tupaiidae</taxon>
        <taxon>Tupaia</taxon>
    </lineage>
</organism>
<dbReference type="InParanoid" id="L9KYS1"/>
<dbReference type="AlphaFoldDB" id="L9KYS1"/>
<evidence type="ECO:0000256" key="1">
    <source>
        <dbReference type="SAM" id="MobiDB-lite"/>
    </source>
</evidence>
<name>L9KYS1_TUPCH</name>
<keyword evidence="3" id="KW-1185">Reference proteome</keyword>
<protein>
    <submittedName>
        <fullName evidence="2">Uncharacterized protein</fullName>
    </submittedName>
</protein>
<dbReference type="Proteomes" id="UP000011518">
    <property type="component" value="Unassembled WGS sequence"/>
</dbReference>
<evidence type="ECO:0000313" key="3">
    <source>
        <dbReference type="Proteomes" id="UP000011518"/>
    </source>
</evidence>
<evidence type="ECO:0000313" key="2">
    <source>
        <dbReference type="EMBL" id="ELW68085.1"/>
    </source>
</evidence>
<feature type="region of interest" description="Disordered" evidence="1">
    <location>
        <begin position="1"/>
        <end position="121"/>
    </location>
</feature>
<proteinExistence type="predicted"/>
<reference evidence="3" key="2">
    <citation type="journal article" date="2013" name="Nat. Commun.">
        <title>Genome of the Chinese tree shrew.</title>
        <authorList>
            <person name="Fan Y."/>
            <person name="Huang Z.Y."/>
            <person name="Cao C.C."/>
            <person name="Chen C.S."/>
            <person name="Chen Y.X."/>
            <person name="Fan D.D."/>
            <person name="He J."/>
            <person name="Hou H.L."/>
            <person name="Hu L."/>
            <person name="Hu X.T."/>
            <person name="Jiang X.T."/>
            <person name="Lai R."/>
            <person name="Lang Y.S."/>
            <person name="Liang B."/>
            <person name="Liao S.G."/>
            <person name="Mu D."/>
            <person name="Ma Y.Y."/>
            <person name="Niu Y.Y."/>
            <person name="Sun X.Q."/>
            <person name="Xia J.Q."/>
            <person name="Xiao J."/>
            <person name="Xiong Z.Q."/>
            <person name="Xu L."/>
            <person name="Yang L."/>
            <person name="Zhang Y."/>
            <person name="Zhao W."/>
            <person name="Zhao X.D."/>
            <person name="Zheng Y.T."/>
            <person name="Zhou J.M."/>
            <person name="Zhu Y.B."/>
            <person name="Zhang G.J."/>
            <person name="Wang J."/>
            <person name="Yao Y.G."/>
        </authorList>
    </citation>
    <scope>NUCLEOTIDE SEQUENCE [LARGE SCALE GENOMIC DNA]</scope>
</reference>
<feature type="compositionally biased region" description="Low complexity" evidence="1">
    <location>
        <begin position="76"/>
        <end position="87"/>
    </location>
</feature>